<keyword evidence="2 4" id="KW-0689">Ribosomal protein</keyword>
<dbReference type="GO" id="GO:0005763">
    <property type="term" value="C:mitochondrial small ribosomal subunit"/>
    <property type="evidence" value="ECO:0007669"/>
    <property type="project" value="TreeGrafter"/>
</dbReference>
<dbReference type="InterPro" id="IPR000754">
    <property type="entry name" value="Ribosomal_uS9"/>
</dbReference>
<gene>
    <name evidence="4" type="ORF">BV898_01498</name>
</gene>
<dbReference type="OrthoDB" id="10254627at2759"/>
<evidence type="ECO:0000256" key="1">
    <source>
        <dbReference type="ARBA" id="ARBA00005251"/>
    </source>
</evidence>
<dbReference type="PANTHER" id="PTHR21569:SF1">
    <property type="entry name" value="SMALL RIBOSOMAL SUBUNIT PROTEIN US9M"/>
    <property type="match status" value="1"/>
</dbReference>
<sequence>MLSLRLEEQISRLISVPGARRAACQLWKTASGPRSFATETAAAGSVNDSPKAIDPKVKVNKAMRAYLERAQAHNMFMKQQTSEFEIGRRHLANMMGEDPETFTQEDIDRSIQYLLPSNLFQRSSRPIMRPPEEVFPQQKEAQFGLDGRPFHPLFYTGKPNYYQILHDIRDWTLQLNVLEDERVRKGRAPPDKKLNLSGTQWMTKDELATLLVEKMTPHMYRRFILSMERLLLHPYVYRVEEFVRKYRKALIEEVIEIQAPALKKDEAGRSYTEAYANRKTCHAWVTLKDGTGKVDINGQDILFFPRASDRLQIMFPLQLLDRMFQFDISAKVEYGGYSGKSGAIREALTKCLTAFVSKEEVEILRHAGLLTHDKRVKERKKVGFRGARAKPTWRKR</sequence>
<dbReference type="GO" id="GO:0003723">
    <property type="term" value="F:RNA binding"/>
    <property type="evidence" value="ECO:0007669"/>
    <property type="project" value="TreeGrafter"/>
</dbReference>
<evidence type="ECO:0000256" key="2">
    <source>
        <dbReference type="ARBA" id="ARBA00022980"/>
    </source>
</evidence>
<dbReference type="SUPFAM" id="SSF54211">
    <property type="entry name" value="Ribosomal protein S5 domain 2-like"/>
    <property type="match status" value="1"/>
</dbReference>
<dbReference type="Gene3D" id="3.30.230.10">
    <property type="match status" value="1"/>
</dbReference>
<comment type="similarity">
    <text evidence="1">Belongs to the universal ribosomal protein uS9 family.</text>
</comment>
<dbReference type="EMBL" id="MTYJ01000006">
    <property type="protein sequence ID" value="OQV24434.1"/>
    <property type="molecule type" value="Genomic_DNA"/>
</dbReference>
<dbReference type="PANTHER" id="PTHR21569">
    <property type="entry name" value="RIBOSOMAL PROTEIN S9"/>
    <property type="match status" value="1"/>
</dbReference>
<dbReference type="GO" id="GO:0003735">
    <property type="term" value="F:structural constituent of ribosome"/>
    <property type="evidence" value="ECO:0007669"/>
    <property type="project" value="InterPro"/>
</dbReference>
<reference evidence="5" key="1">
    <citation type="submission" date="2017-01" db="EMBL/GenBank/DDBJ databases">
        <title>Comparative genomics of anhydrobiosis in the tardigrade Hypsibius dujardini.</title>
        <authorList>
            <person name="Yoshida Y."/>
            <person name="Koutsovoulos G."/>
            <person name="Laetsch D."/>
            <person name="Stevens L."/>
            <person name="Kumar S."/>
            <person name="Horikawa D."/>
            <person name="Ishino K."/>
            <person name="Komine S."/>
            <person name="Tomita M."/>
            <person name="Blaxter M."/>
            <person name="Arakawa K."/>
        </authorList>
    </citation>
    <scope>NUCLEOTIDE SEQUENCE [LARGE SCALE GENOMIC DNA]</scope>
    <source>
        <strain evidence="5">Z151</strain>
    </source>
</reference>
<dbReference type="GO" id="GO:0006412">
    <property type="term" value="P:translation"/>
    <property type="evidence" value="ECO:0007669"/>
    <property type="project" value="InterPro"/>
</dbReference>
<dbReference type="AlphaFoldDB" id="A0A1W0XAK7"/>
<dbReference type="InterPro" id="IPR014721">
    <property type="entry name" value="Ribsml_uS5_D2-typ_fold_subgr"/>
</dbReference>
<accession>A0A1W0XAK7</accession>
<dbReference type="Proteomes" id="UP000192578">
    <property type="component" value="Unassembled WGS sequence"/>
</dbReference>
<evidence type="ECO:0000313" key="4">
    <source>
        <dbReference type="EMBL" id="OQV24434.1"/>
    </source>
</evidence>
<keyword evidence="3" id="KW-0687">Ribonucleoprotein</keyword>
<dbReference type="Pfam" id="PF00380">
    <property type="entry name" value="Ribosomal_S9"/>
    <property type="match status" value="1"/>
</dbReference>
<comment type="caution">
    <text evidence="4">The sequence shown here is derived from an EMBL/GenBank/DDBJ whole genome shotgun (WGS) entry which is preliminary data.</text>
</comment>
<evidence type="ECO:0000313" key="5">
    <source>
        <dbReference type="Proteomes" id="UP000192578"/>
    </source>
</evidence>
<organism evidence="4 5">
    <name type="scientific">Hypsibius exemplaris</name>
    <name type="common">Freshwater tardigrade</name>
    <dbReference type="NCBI Taxonomy" id="2072580"/>
    <lineage>
        <taxon>Eukaryota</taxon>
        <taxon>Metazoa</taxon>
        <taxon>Ecdysozoa</taxon>
        <taxon>Tardigrada</taxon>
        <taxon>Eutardigrada</taxon>
        <taxon>Parachela</taxon>
        <taxon>Hypsibioidea</taxon>
        <taxon>Hypsibiidae</taxon>
        <taxon>Hypsibius</taxon>
    </lineage>
</organism>
<evidence type="ECO:0000256" key="3">
    <source>
        <dbReference type="ARBA" id="ARBA00023274"/>
    </source>
</evidence>
<name>A0A1W0XAK7_HYPEX</name>
<dbReference type="InterPro" id="IPR020568">
    <property type="entry name" value="Ribosomal_Su5_D2-typ_SF"/>
</dbReference>
<proteinExistence type="inferred from homology"/>
<keyword evidence="5" id="KW-1185">Reference proteome</keyword>
<protein>
    <submittedName>
        <fullName evidence="4">28S ribosomal protein S9, mitochondrial</fullName>
    </submittedName>
</protein>